<name>A0A6G1GZA2_9PEZI</name>
<evidence type="ECO:0000313" key="1">
    <source>
        <dbReference type="EMBL" id="KAF1986296.1"/>
    </source>
</evidence>
<keyword evidence="2" id="KW-1185">Reference proteome</keyword>
<proteinExistence type="predicted"/>
<evidence type="ECO:0000313" key="2">
    <source>
        <dbReference type="Proteomes" id="UP000800041"/>
    </source>
</evidence>
<reference evidence="1" key="1">
    <citation type="journal article" date="2020" name="Stud. Mycol.">
        <title>101 Dothideomycetes genomes: a test case for predicting lifestyles and emergence of pathogens.</title>
        <authorList>
            <person name="Haridas S."/>
            <person name="Albert R."/>
            <person name="Binder M."/>
            <person name="Bloem J."/>
            <person name="Labutti K."/>
            <person name="Salamov A."/>
            <person name="Andreopoulos B."/>
            <person name="Baker S."/>
            <person name="Barry K."/>
            <person name="Bills G."/>
            <person name="Bluhm B."/>
            <person name="Cannon C."/>
            <person name="Castanera R."/>
            <person name="Culley D."/>
            <person name="Daum C."/>
            <person name="Ezra D."/>
            <person name="Gonzalez J."/>
            <person name="Henrissat B."/>
            <person name="Kuo A."/>
            <person name="Liang C."/>
            <person name="Lipzen A."/>
            <person name="Lutzoni F."/>
            <person name="Magnuson J."/>
            <person name="Mondo S."/>
            <person name="Nolan M."/>
            <person name="Ohm R."/>
            <person name="Pangilinan J."/>
            <person name="Park H.-J."/>
            <person name="Ramirez L."/>
            <person name="Alfaro M."/>
            <person name="Sun H."/>
            <person name="Tritt A."/>
            <person name="Yoshinaga Y."/>
            <person name="Zwiers L.-H."/>
            <person name="Turgeon B."/>
            <person name="Goodwin S."/>
            <person name="Spatafora J."/>
            <person name="Crous P."/>
            <person name="Grigoriev I."/>
        </authorList>
    </citation>
    <scope>NUCLEOTIDE SEQUENCE</scope>
    <source>
        <strain evidence="1">CBS 113979</strain>
    </source>
</reference>
<gene>
    <name evidence="1" type="ORF">K402DRAFT_86004</name>
</gene>
<organism evidence="1 2">
    <name type="scientific">Aulographum hederae CBS 113979</name>
    <dbReference type="NCBI Taxonomy" id="1176131"/>
    <lineage>
        <taxon>Eukaryota</taxon>
        <taxon>Fungi</taxon>
        <taxon>Dikarya</taxon>
        <taxon>Ascomycota</taxon>
        <taxon>Pezizomycotina</taxon>
        <taxon>Dothideomycetes</taxon>
        <taxon>Pleosporomycetidae</taxon>
        <taxon>Aulographales</taxon>
        <taxon>Aulographaceae</taxon>
    </lineage>
</organism>
<protein>
    <submittedName>
        <fullName evidence="1">Uncharacterized protein</fullName>
    </submittedName>
</protein>
<accession>A0A6G1GZA2</accession>
<sequence length="70" mass="7883">MSSDYPLFSLTRNRGDLWNLPGPTVPFPRTTILLTRSSETSAWNTPTSSLYHGYVHGEETLRLTTPPPHL</sequence>
<dbReference type="EMBL" id="ML977157">
    <property type="protein sequence ID" value="KAF1986296.1"/>
    <property type="molecule type" value="Genomic_DNA"/>
</dbReference>
<dbReference type="Proteomes" id="UP000800041">
    <property type="component" value="Unassembled WGS sequence"/>
</dbReference>
<dbReference type="AlphaFoldDB" id="A0A6G1GZA2"/>